<feature type="region of interest" description="Disordered" evidence="4">
    <location>
        <begin position="329"/>
        <end position="467"/>
    </location>
</feature>
<feature type="compositionally biased region" description="Basic and acidic residues" evidence="4">
    <location>
        <begin position="441"/>
        <end position="453"/>
    </location>
</feature>
<dbReference type="GO" id="GO:0019783">
    <property type="term" value="F:ubiquitin-like protein peptidase activity"/>
    <property type="evidence" value="ECO:0007669"/>
    <property type="project" value="UniProtKB-ARBA"/>
</dbReference>
<reference evidence="6 7" key="1">
    <citation type="submission" date="2018-06" db="EMBL/GenBank/DDBJ databases">
        <title>Complete Genomes of Monosporascus.</title>
        <authorList>
            <person name="Robinson A.J."/>
            <person name="Natvig D.O."/>
        </authorList>
    </citation>
    <scope>NUCLEOTIDE SEQUENCE [LARGE SCALE GENOMIC DNA]</scope>
    <source>
        <strain evidence="6 7">CBS 110550</strain>
    </source>
</reference>
<dbReference type="AlphaFoldDB" id="A0A4Q4TFP0"/>
<feature type="domain" description="Ubiquitin-like protease family profile" evidence="5">
    <location>
        <begin position="120"/>
        <end position="287"/>
    </location>
</feature>
<evidence type="ECO:0000256" key="2">
    <source>
        <dbReference type="ARBA" id="ARBA00022670"/>
    </source>
</evidence>
<dbReference type="Gene3D" id="3.40.395.10">
    <property type="entry name" value="Adenoviral Proteinase, Chain A"/>
    <property type="match status" value="1"/>
</dbReference>
<dbReference type="EMBL" id="QJNU01000170">
    <property type="protein sequence ID" value="RYP05408.1"/>
    <property type="molecule type" value="Genomic_DNA"/>
</dbReference>
<keyword evidence="7" id="KW-1185">Reference proteome</keyword>
<evidence type="ECO:0000256" key="1">
    <source>
        <dbReference type="ARBA" id="ARBA00005234"/>
    </source>
</evidence>
<feature type="compositionally biased region" description="Polar residues" evidence="4">
    <location>
        <begin position="373"/>
        <end position="385"/>
    </location>
</feature>
<gene>
    <name evidence="6" type="ORF">DL764_003833</name>
</gene>
<feature type="compositionally biased region" description="Low complexity" evidence="4">
    <location>
        <begin position="608"/>
        <end position="623"/>
    </location>
</feature>
<dbReference type="SUPFAM" id="SSF54001">
    <property type="entry name" value="Cysteine proteinases"/>
    <property type="match status" value="1"/>
</dbReference>
<dbReference type="PROSITE" id="PS50600">
    <property type="entry name" value="ULP_PROTEASE"/>
    <property type="match status" value="1"/>
</dbReference>
<dbReference type="InterPro" id="IPR003653">
    <property type="entry name" value="Peptidase_C48_C"/>
</dbReference>
<evidence type="ECO:0000256" key="4">
    <source>
        <dbReference type="SAM" id="MobiDB-lite"/>
    </source>
</evidence>
<dbReference type="GO" id="GO:0008234">
    <property type="term" value="F:cysteine-type peptidase activity"/>
    <property type="evidence" value="ECO:0007669"/>
    <property type="project" value="InterPro"/>
</dbReference>
<evidence type="ECO:0000313" key="7">
    <source>
        <dbReference type="Proteomes" id="UP000293360"/>
    </source>
</evidence>
<keyword evidence="3" id="KW-0378">Hydrolase</keyword>
<organism evidence="6 7">
    <name type="scientific">Monosporascus ibericus</name>
    <dbReference type="NCBI Taxonomy" id="155417"/>
    <lineage>
        <taxon>Eukaryota</taxon>
        <taxon>Fungi</taxon>
        <taxon>Dikarya</taxon>
        <taxon>Ascomycota</taxon>
        <taxon>Pezizomycotina</taxon>
        <taxon>Sordariomycetes</taxon>
        <taxon>Xylariomycetidae</taxon>
        <taxon>Xylariales</taxon>
        <taxon>Xylariales incertae sedis</taxon>
        <taxon>Monosporascus</taxon>
    </lineage>
</organism>
<dbReference type="InterPro" id="IPR038765">
    <property type="entry name" value="Papain-like_cys_pep_sf"/>
</dbReference>
<dbReference type="OrthoDB" id="4765188at2759"/>
<protein>
    <recommendedName>
        <fullName evidence="5">Ubiquitin-like protease family profile domain-containing protein</fullName>
    </recommendedName>
</protein>
<accession>A0A4Q4TFP0</accession>
<sequence>MAKPRYDEDGLEVFGDKKVIHDFDRRFEAEQRAKDIIYTPRNRKRIAPRPGLGADHPEPSSALGFLPYTDEERASFPSEYFHTDGDLRPYTEAFKRLNLPKPDRPRNRSRWYDVAYSRSLNTKALDAVNLHSGEWLNRSELEVGLRLATRHDQVWVPPEISFWSSPKNTEQLSWSGKQKTAYRSHNFLVIPCNTQPGDKNGVHWQLVIFDKKRKMVYFADSMYNASKEVEEQADKQVVNEAIINLRHLLIRKGIADPGVLQGVRMYPRKQPEYWECGYVVIEAARAFVQEDGLLNWEHSKFYRAIPVKDRMGALIRNVERWSRIGYRDHHDLNKAPSGSEDTEAKAAATAKPKSFEKPRLETPSSGKDEETKAQPSSKAKPTSRLNPRPPTPNSKSEDTKVRPVSNTKPKSLDQRKSRVTRSSKGEEHKVQQPPATATGHGLDRLKPPAKQERTPAPGKGPNGYPSLNIKGLNDIPNARLRASVARVVKQCIAFKQPVTYQVAYDVLAVTEGNEEETVEIIRTAGSAGDDDVMEIPFVDLVTPPRKPATIDLTTSQKPKRGRDEDTDDGRKAKKRYAPPEPTRKGKTPNILERRRPSPVKTQRSAPVRSPSASWYSAYSRASSQGGSPRAAGPSPADRLEAFLDSLEKNGLVYLPENMEVHSDSEAEPAHIQKLVRSLRRKAVRENKQWRDHSAQFLYDMLRKGWGVDGTLEMLERMG</sequence>
<dbReference type="GO" id="GO:0006508">
    <property type="term" value="P:proteolysis"/>
    <property type="evidence" value="ECO:0007669"/>
    <property type="project" value="UniProtKB-KW"/>
</dbReference>
<comment type="similarity">
    <text evidence="1">Belongs to the peptidase C48 family.</text>
</comment>
<keyword evidence="2" id="KW-0645">Protease</keyword>
<dbReference type="Proteomes" id="UP000293360">
    <property type="component" value="Unassembled WGS sequence"/>
</dbReference>
<evidence type="ECO:0000256" key="3">
    <source>
        <dbReference type="ARBA" id="ARBA00022801"/>
    </source>
</evidence>
<name>A0A4Q4TFP0_9PEZI</name>
<feature type="region of interest" description="Disordered" evidence="4">
    <location>
        <begin position="39"/>
        <end position="60"/>
    </location>
</feature>
<proteinExistence type="inferred from homology"/>
<evidence type="ECO:0000313" key="6">
    <source>
        <dbReference type="EMBL" id="RYP05408.1"/>
    </source>
</evidence>
<dbReference type="Pfam" id="PF02902">
    <property type="entry name" value="Peptidase_C48"/>
    <property type="match status" value="1"/>
</dbReference>
<comment type="caution">
    <text evidence="6">The sequence shown here is derived from an EMBL/GenBank/DDBJ whole genome shotgun (WGS) entry which is preliminary data.</text>
</comment>
<feature type="region of interest" description="Disordered" evidence="4">
    <location>
        <begin position="539"/>
        <end position="636"/>
    </location>
</feature>
<evidence type="ECO:0000259" key="5">
    <source>
        <dbReference type="PROSITE" id="PS50600"/>
    </source>
</evidence>
<feature type="compositionally biased region" description="Basic and acidic residues" evidence="4">
    <location>
        <begin position="353"/>
        <end position="372"/>
    </location>
</feature>